<dbReference type="SUPFAM" id="SSF56091">
    <property type="entry name" value="DNA ligase/mRNA capping enzyme, catalytic domain"/>
    <property type="match status" value="1"/>
</dbReference>
<dbReference type="SUPFAM" id="SSF50249">
    <property type="entry name" value="Nucleic acid-binding proteins"/>
    <property type="match status" value="1"/>
</dbReference>
<accession>A0A7W4VIY3</accession>
<dbReference type="InterPro" id="IPR004150">
    <property type="entry name" value="NAD_DNA_ligase_OB"/>
</dbReference>
<dbReference type="SUPFAM" id="SSF47781">
    <property type="entry name" value="RuvA domain 2-like"/>
    <property type="match status" value="1"/>
</dbReference>
<keyword evidence="10 12" id="KW-0464">Manganese</keyword>
<evidence type="ECO:0000256" key="3">
    <source>
        <dbReference type="ARBA" id="ARBA00022705"/>
    </source>
</evidence>
<comment type="similarity">
    <text evidence="12">Belongs to the NAD-dependent DNA ligase family. LigA subfamily.</text>
</comment>
<keyword evidence="15" id="KW-1185">Reference proteome</keyword>
<dbReference type="InterPro" id="IPR001679">
    <property type="entry name" value="DNA_ligase"/>
</dbReference>
<dbReference type="InterPro" id="IPR001357">
    <property type="entry name" value="BRCT_dom"/>
</dbReference>
<feature type="binding site" evidence="12">
    <location>
        <position position="345"/>
    </location>
    <ligand>
        <name>Zn(2+)</name>
        <dbReference type="ChEBI" id="CHEBI:29105"/>
    </ligand>
</feature>
<dbReference type="FunFam" id="3.30.470.30:FF:000001">
    <property type="entry name" value="DNA ligase"/>
    <property type="match status" value="1"/>
</dbReference>
<dbReference type="InterPro" id="IPR013839">
    <property type="entry name" value="DNAligase_adenylation"/>
</dbReference>
<evidence type="ECO:0000259" key="13">
    <source>
        <dbReference type="PROSITE" id="PS50172"/>
    </source>
</evidence>
<feature type="binding site" evidence="12">
    <location>
        <position position="342"/>
    </location>
    <ligand>
        <name>Zn(2+)</name>
        <dbReference type="ChEBI" id="CHEBI:29105"/>
    </ligand>
</feature>
<dbReference type="Gene3D" id="2.40.50.140">
    <property type="entry name" value="Nucleic acid-binding proteins"/>
    <property type="match status" value="1"/>
</dbReference>
<evidence type="ECO:0000256" key="1">
    <source>
        <dbReference type="ARBA" id="ARBA00004067"/>
    </source>
</evidence>
<keyword evidence="7 12" id="KW-0460">Magnesium</keyword>
<name>A0A7W4VIY3_9HYPH</name>
<evidence type="ECO:0000256" key="7">
    <source>
        <dbReference type="ARBA" id="ARBA00022842"/>
    </source>
</evidence>
<comment type="caution">
    <text evidence="12">Lacks conserved residue(s) required for the propagation of feature annotation.</text>
</comment>
<dbReference type="NCBIfam" id="TIGR00575">
    <property type="entry name" value="dnlj"/>
    <property type="match status" value="1"/>
</dbReference>
<dbReference type="SMART" id="SM00532">
    <property type="entry name" value="LIGANc"/>
    <property type="match status" value="1"/>
</dbReference>
<dbReference type="Proteomes" id="UP000532010">
    <property type="component" value="Unassembled WGS sequence"/>
</dbReference>
<keyword evidence="2 12" id="KW-0436">Ligase</keyword>
<dbReference type="Gene3D" id="3.30.470.30">
    <property type="entry name" value="DNA ligase/mRNA capping enzyme"/>
    <property type="match status" value="1"/>
</dbReference>
<reference evidence="14 15" key="1">
    <citation type="submission" date="2020-08" db="EMBL/GenBank/DDBJ databases">
        <title>The Agave Microbiome: Exploring the role of microbial communities in plant adaptations to desert environments.</title>
        <authorList>
            <person name="Partida-Martinez L.P."/>
        </authorList>
    </citation>
    <scope>NUCLEOTIDE SEQUENCE [LARGE SCALE GENOMIC DNA]</scope>
    <source>
        <strain evidence="14 15">AT3.9</strain>
    </source>
</reference>
<evidence type="ECO:0000256" key="11">
    <source>
        <dbReference type="ARBA" id="ARBA00034005"/>
    </source>
</evidence>
<dbReference type="GO" id="GO:0003677">
    <property type="term" value="F:DNA binding"/>
    <property type="evidence" value="ECO:0007669"/>
    <property type="project" value="InterPro"/>
</dbReference>
<dbReference type="SUPFAM" id="SSF52113">
    <property type="entry name" value="BRCT domain"/>
    <property type="match status" value="1"/>
</dbReference>
<comment type="cofactor">
    <cofactor evidence="12">
        <name>Mg(2+)</name>
        <dbReference type="ChEBI" id="CHEBI:18420"/>
    </cofactor>
    <cofactor evidence="12">
        <name>Mn(2+)</name>
        <dbReference type="ChEBI" id="CHEBI:29035"/>
    </cofactor>
</comment>
<dbReference type="Pfam" id="PF03119">
    <property type="entry name" value="DNA_ligase_ZBD"/>
    <property type="match status" value="1"/>
</dbReference>
<feature type="binding site" evidence="12">
    <location>
        <position position="237"/>
    </location>
    <ligand>
        <name>NAD(+)</name>
        <dbReference type="ChEBI" id="CHEBI:57540"/>
    </ligand>
</feature>
<evidence type="ECO:0000313" key="14">
    <source>
        <dbReference type="EMBL" id="MBB3018058.1"/>
    </source>
</evidence>
<dbReference type="GO" id="GO:0006281">
    <property type="term" value="P:DNA repair"/>
    <property type="evidence" value="ECO:0007669"/>
    <property type="project" value="UniProtKB-KW"/>
</dbReference>
<dbReference type="Gene3D" id="3.40.50.10190">
    <property type="entry name" value="BRCT domain"/>
    <property type="match status" value="1"/>
</dbReference>
<dbReference type="InterPro" id="IPR041663">
    <property type="entry name" value="DisA/LigA_HHH"/>
</dbReference>
<dbReference type="Gene3D" id="1.10.150.20">
    <property type="entry name" value="5' to 3' exonuclease, C-terminal subdomain"/>
    <property type="match status" value="3"/>
</dbReference>
<feature type="binding site" evidence="12">
    <location>
        <position position="60"/>
    </location>
    <ligand>
        <name>NAD(+)</name>
        <dbReference type="ChEBI" id="CHEBI:57540"/>
    </ligand>
</feature>
<evidence type="ECO:0000256" key="10">
    <source>
        <dbReference type="ARBA" id="ARBA00023211"/>
    </source>
</evidence>
<evidence type="ECO:0000256" key="8">
    <source>
        <dbReference type="ARBA" id="ARBA00023027"/>
    </source>
</evidence>
<dbReference type="SMART" id="SM00292">
    <property type="entry name" value="BRCT"/>
    <property type="match status" value="1"/>
</dbReference>
<dbReference type="GO" id="GO:0006260">
    <property type="term" value="P:DNA replication"/>
    <property type="evidence" value="ECO:0007669"/>
    <property type="project" value="UniProtKB-KW"/>
</dbReference>
<gene>
    <name evidence="12" type="primary">ligA</name>
    <name evidence="14" type="ORF">FHR70_001098</name>
</gene>
<feature type="binding site" evidence="12">
    <location>
        <position position="37"/>
    </location>
    <ligand>
        <name>NAD(+)</name>
        <dbReference type="ChEBI" id="CHEBI:57540"/>
    </ligand>
</feature>
<evidence type="ECO:0000256" key="4">
    <source>
        <dbReference type="ARBA" id="ARBA00022723"/>
    </source>
</evidence>
<dbReference type="CDD" id="cd00114">
    <property type="entry name" value="LIGANc"/>
    <property type="match status" value="1"/>
</dbReference>
<dbReference type="InterPro" id="IPR004149">
    <property type="entry name" value="Znf_DNAligase_C4"/>
</dbReference>
<comment type="caution">
    <text evidence="14">The sequence shown here is derived from an EMBL/GenBank/DDBJ whole genome shotgun (WGS) entry which is preliminary data.</text>
</comment>
<dbReference type="GO" id="GO:0005829">
    <property type="term" value="C:cytosol"/>
    <property type="evidence" value="ECO:0007669"/>
    <property type="project" value="TreeGrafter"/>
</dbReference>
<dbReference type="Gene3D" id="6.20.10.30">
    <property type="match status" value="1"/>
</dbReference>
<dbReference type="EC" id="6.5.1.2" evidence="12"/>
<evidence type="ECO:0000256" key="5">
    <source>
        <dbReference type="ARBA" id="ARBA00022763"/>
    </source>
</evidence>
<evidence type="ECO:0000256" key="12">
    <source>
        <dbReference type="HAMAP-Rule" id="MF_01588"/>
    </source>
</evidence>
<dbReference type="CDD" id="cd17748">
    <property type="entry name" value="BRCT_DNA_ligase_like"/>
    <property type="match status" value="1"/>
</dbReference>
<dbReference type="PROSITE" id="PS01055">
    <property type="entry name" value="DNA_LIGASE_N1"/>
    <property type="match status" value="1"/>
</dbReference>
<dbReference type="InterPro" id="IPR013840">
    <property type="entry name" value="DNAligase_N"/>
</dbReference>
<keyword evidence="3 12" id="KW-0235">DNA replication</keyword>
<dbReference type="Pfam" id="PF00533">
    <property type="entry name" value="BRCT"/>
    <property type="match status" value="1"/>
</dbReference>
<dbReference type="SMART" id="SM00278">
    <property type="entry name" value="HhH1"/>
    <property type="match status" value="4"/>
</dbReference>
<evidence type="ECO:0000256" key="6">
    <source>
        <dbReference type="ARBA" id="ARBA00022833"/>
    </source>
</evidence>
<feature type="binding site" evidence="12">
    <location>
        <position position="213"/>
    </location>
    <ligand>
        <name>NAD(+)</name>
        <dbReference type="ChEBI" id="CHEBI:57540"/>
    </ligand>
</feature>
<evidence type="ECO:0000313" key="15">
    <source>
        <dbReference type="Proteomes" id="UP000532010"/>
    </source>
</evidence>
<proteinExistence type="inferred from homology"/>
<dbReference type="Pfam" id="PF12826">
    <property type="entry name" value="HHH_2"/>
    <property type="match status" value="1"/>
</dbReference>
<dbReference type="PANTHER" id="PTHR23389:SF9">
    <property type="entry name" value="DNA LIGASE"/>
    <property type="match status" value="1"/>
</dbReference>
<dbReference type="PIRSF" id="PIRSF001604">
    <property type="entry name" value="LigA"/>
    <property type="match status" value="1"/>
</dbReference>
<dbReference type="PROSITE" id="PS50172">
    <property type="entry name" value="BRCT"/>
    <property type="match status" value="1"/>
</dbReference>
<dbReference type="GO" id="GO:0046872">
    <property type="term" value="F:metal ion binding"/>
    <property type="evidence" value="ECO:0007669"/>
    <property type="project" value="UniProtKB-KW"/>
</dbReference>
<keyword evidence="6 12" id="KW-0862">Zinc</keyword>
<evidence type="ECO:0000256" key="2">
    <source>
        <dbReference type="ARBA" id="ARBA00022598"/>
    </source>
</evidence>
<comment type="function">
    <text evidence="1 12">DNA ligase that catalyzes the formation of phosphodiester linkages between 5'-phosphoryl and 3'-hydroxyl groups in double-stranded DNA using NAD as a coenzyme and as the energy source for the reaction. It is essential for DNA replication and repair of damaged DNA.</text>
</comment>
<dbReference type="Pfam" id="PF01653">
    <property type="entry name" value="DNA_ligase_aden"/>
    <property type="match status" value="1"/>
</dbReference>
<comment type="catalytic activity">
    <reaction evidence="11 12">
        <text>NAD(+) + (deoxyribonucleotide)n-3'-hydroxyl + 5'-phospho-(deoxyribonucleotide)m = (deoxyribonucleotide)n+m + AMP + beta-nicotinamide D-nucleotide.</text>
        <dbReference type="EC" id="6.5.1.2"/>
    </reaction>
</comment>
<feature type="domain" description="BRCT" evidence="13">
    <location>
        <begin position="717"/>
        <end position="796"/>
    </location>
</feature>
<feature type="active site" description="N6-AMP-lysine intermediate" evidence="12">
    <location>
        <position position="39"/>
    </location>
</feature>
<dbReference type="InterPro" id="IPR010994">
    <property type="entry name" value="RuvA_2-like"/>
</dbReference>
<feature type="binding site" evidence="12">
    <location>
        <begin position="3"/>
        <end position="4"/>
    </location>
    <ligand>
        <name>NAD(+)</name>
        <dbReference type="ChEBI" id="CHEBI:57540"/>
    </ligand>
</feature>
<dbReference type="Pfam" id="PF03120">
    <property type="entry name" value="OB_DNA_ligase"/>
    <property type="match status" value="1"/>
</dbReference>
<dbReference type="PANTHER" id="PTHR23389">
    <property type="entry name" value="CHROMOSOME TRANSMISSION FIDELITY FACTOR 18"/>
    <property type="match status" value="1"/>
</dbReference>
<dbReference type="InterPro" id="IPR003583">
    <property type="entry name" value="Hlx-hairpin-Hlx_DNA-bd_motif"/>
</dbReference>
<sequence length="796" mass="88231">MLSLANGFADEEVEEFVERIRRFLNLGADAPLAFTAEPKIDGLSLSLRYENGKLVSAATRGDGAVGEDVTNNARTVGDIPHRLKGSSVPEIFEVRGEVYLSHEDFAAINARQEAAGKALFANPRNAAAGSLRQLDASITASRPLRFFAYAWGEVSAMPADTQHGMMECFRSFGLTVNPLTRRCTSVGELLEHYHAIETDRANLGYDIDGVVYKVDSLSLQQRLGFVSRSPRWALAHKFPAQKAVTVLEDIEINVGRTGSLNPIARLKPVTVGGVVVSNATLHNEDYIKGIGGNGEKIRNGVDIRIGDTVVINRAGDVIPKVLDVVLDKRPADAKPYEFPITCPACGSHAVREVNPRTGKEDAVRRCTGGLICPAQARERLKHFVSRNAFDIEGLGLQRIDELFDIGLVRLPHEIFTLEERNKSGLSRLENREGWGALSVRNLFEAIDSRRSIALNRFIFALGIPDVGETSAKLLARHFHAYRSFYEYMNEGVSFVLQTWRNDAQTALGGDLNLNDPEKLKELFDIFHEKSDYENAIIAKLRYVEGIGSITARRIVERTRAYKAEGLPFSHWIIWEEGLKSVERFSEASRRKFFDHFSSVEDAFRAVSEIEDRLERLWSSLPSDLNSRLDLEADDSEYVRKLRHGWPTLSTHIAKLISKETKHFEDLISIDGFGEKALYSLLRFFMEPRNKAEIDALTIPNDSNLPLIQVEDFDLVISSESPVAGKTVVFTGSLEQMTREEAKAMAERLGAKVAGSVSKKTDIVVAGPGAGSKLAKAAELGLQVMDEDGWFALVGRG</sequence>
<feature type="binding site" evidence="12">
    <location>
        <position position="372"/>
    </location>
    <ligand>
        <name>Zn(2+)</name>
        <dbReference type="ChEBI" id="CHEBI:29105"/>
    </ligand>
</feature>
<keyword evidence="8 12" id="KW-0520">NAD</keyword>
<organism evidence="14 15">
    <name type="scientific">Microvirga lupini</name>
    <dbReference type="NCBI Taxonomy" id="420324"/>
    <lineage>
        <taxon>Bacteria</taxon>
        <taxon>Pseudomonadati</taxon>
        <taxon>Pseudomonadota</taxon>
        <taxon>Alphaproteobacteria</taxon>
        <taxon>Hyphomicrobiales</taxon>
        <taxon>Methylobacteriaceae</taxon>
        <taxon>Microvirga</taxon>
    </lineage>
</organism>
<keyword evidence="9 12" id="KW-0234">DNA repair</keyword>
<evidence type="ECO:0000256" key="9">
    <source>
        <dbReference type="ARBA" id="ARBA00023204"/>
    </source>
</evidence>
<dbReference type="InterPro" id="IPR018239">
    <property type="entry name" value="DNA_ligase_AS"/>
</dbReference>
<dbReference type="InterPro" id="IPR012340">
    <property type="entry name" value="NA-bd_OB-fold"/>
</dbReference>
<keyword evidence="5 12" id="KW-0227">DNA damage</keyword>
<keyword evidence="4 12" id="KW-0479">Metal-binding</keyword>
<protein>
    <recommendedName>
        <fullName evidence="12">DNA ligase</fullName>
        <ecNumber evidence="12">6.5.1.2</ecNumber>
    </recommendedName>
    <alternativeName>
        <fullName evidence="12">Polydeoxyribonucleotide synthase [NAD(+)]</fullName>
    </alternativeName>
</protein>
<dbReference type="AlphaFoldDB" id="A0A7W4VIY3"/>
<dbReference type="GO" id="GO:0003911">
    <property type="term" value="F:DNA ligase (NAD+) activity"/>
    <property type="evidence" value="ECO:0007669"/>
    <property type="project" value="UniProtKB-UniRule"/>
</dbReference>
<feature type="binding site" evidence="12">
    <location>
        <position position="97"/>
    </location>
    <ligand>
        <name>NAD(+)</name>
        <dbReference type="ChEBI" id="CHEBI:57540"/>
    </ligand>
</feature>
<dbReference type="EMBL" id="JACHWB010000001">
    <property type="protein sequence ID" value="MBB3018058.1"/>
    <property type="molecule type" value="Genomic_DNA"/>
</dbReference>
<dbReference type="HAMAP" id="MF_01588">
    <property type="entry name" value="DNA_ligase_A"/>
    <property type="match status" value="1"/>
</dbReference>
<dbReference type="NCBIfam" id="NF005932">
    <property type="entry name" value="PRK07956.1"/>
    <property type="match status" value="1"/>
</dbReference>
<dbReference type="InterPro" id="IPR036420">
    <property type="entry name" value="BRCT_dom_sf"/>
</dbReference>